<dbReference type="InterPro" id="IPR013767">
    <property type="entry name" value="PAS_fold"/>
</dbReference>
<dbReference type="GO" id="GO:0006355">
    <property type="term" value="P:regulation of DNA-templated transcription"/>
    <property type="evidence" value="ECO:0007669"/>
    <property type="project" value="InterPro"/>
</dbReference>
<evidence type="ECO:0000313" key="4">
    <source>
        <dbReference type="Proteomes" id="UP000198104"/>
    </source>
</evidence>
<proteinExistence type="predicted"/>
<evidence type="ECO:0000259" key="2">
    <source>
        <dbReference type="PROSITE" id="PS50113"/>
    </source>
</evidence>
<organism evidence="3 4">
    <name type="scientific">Polynucleobacter aenigmaticus</name>
    <dbReference type="NCBI Taxonomy" id="1743164"/>
    <lineage>
        <taxon>Bacteria</taxon>
        <taxon>Pseudomonadati</taxon>
        <taxon>Pseudomonadota</taxon>
        <taxon>Betaproteobacteria</taxon>
        <taxon>Burkholderiales</taxon>
        <taxon>Burkholderiaceae</taxon>
        <taxon>Polynucleobacter</taxon>
    </lineage>
</organism>
<feature type="domain" description="PAC" evidence="2">
    <location>
        <begin position="78"/>
        <end position="130"/>
    </location>
</feature>
<dbReference type="InterPro" id="IPR035965">
    <property type="entry name" value="PAS-like_dom_sf"/>
</dbReference>
<sequence length="139" mass="15422">MQIDFEQLAKVMGDGVVISDANGNIVFWNQAAERIFGYSAGEAVGKSLDIITPERFRERHWDGYRKSMQSGTTRYGSTLLTVPAIHKEGKALSIAFTVAMLTNEDGVVVAIAAVVRDDTERFQLDRSLKKRISELEAKV</sequence>
<evidence type="ECO:0000259" key="1">
    <source>
        <dbReference type="PROSITE" id="PS50112"/>
    </source>
</evidence>
<name>A0A254Q028_9BURK</name>
<feature type="domain" description="PAS" evidence="1">
    <location>
        <begin position="1"/>
        <end position="54"/>
    </location>
</feature>
<dbReference type="CDD" id="cd00130">
    <property type="entry name" value="PAS"/>
    <property type="match status" value="1"/>
</dbReference>
<keyword evidence="4" id="KW-1185">Reference proteome</keyword>
<dbReference type="SMART" id="SM00091">
    <property type="entry name" value="PAS"/>
    <property type="match status" value="1"/>
</dbReference>
<comment type="caution">
    <text evidence="3">The sequence shown here is derived from an EMBL/GenBank/DDBJ whole genome shotgun (WGS) entry which is preliminary data.</text>
</comment>
<dbReference type="InterPro" id="IPR000014">
    <property type="entry name" value="PAS"/>
</dbReference>
<keyword evidence="3" id="KW-0418">Kinase</keyword>
<dbReference type="GO" id="GO:0016301">
    <property type="term" value="F:kinase activity"/>
    <property type="evidence" value="ECO:0007669"/>
    <property type="project" value="UniProtKB-KW"/>
</dbReference>
<dbReference type="Pfam" id="PF00989">
    <property type="entry name" value="PAS"/>
    <property type="match status" value="1"/>
</dbReference>
<dbReference type="SUPFAM" id="SSF55785">
    <property type="entry name" value="PYP-like sensor domain (PAS domain)"/>
    <property type="match status" value="1"/>
</dbReference>
<protein>
    <submittedName>
        <fullName evidence="3">Histidine kinase</fullName>
    </submittedName>
</protein>
<dbReference type="Gene3D" id="3.30.450.20">
    <property type="entry name" value="PAS domain"/>
    <property type="match status" value="1"/>
</dbReference>
<accession>A0A254Q028</accession>
<evidence type="ECO:0000313" key="3">
    <source>
        <dbReference type="EMBL" id="OWS72163.1"/>
    </source>
</evidence>
<keyword evidence="3" id="KW-0808">Transferase</keyword>
<dbReference type="PROSITE" id="PS50112">
    <property type="entry name" value="PAS"/>
    <property type="match status" value="1"/>
</dbReference>
<reference evidence="3 4" key="1">
    <citation type="submission" date="2017-05" db="EMBL/GenBank/DDBJ databases">
        <title>Polynucleobacter sp. MWH-K35W1 isolated from the permanently anoxic monimolimnion of a meromictic lake.</title>
        <authorList>
            <person name="Hahn M.W."/>
        </authorList>
    </citation>
    <scope>NUCLEOTIDE SEQUENCE [LARGE SCALE GENOMIC DNA]</scope>
    <source>
        <strain evidence="3 4">MWH-K35W1</strain>
    </source>
</reference>
<dbReference type="InterPro" id="IPR052155">
    <property type="entry name" value="Biofilm_reg_signaling"/>
</dbReference>
<dbReference type="NCBIfam" id="TIGR00229">
    <property type="entry name" value="sensory_box"/>
    <property type="match status" value="1"/>
</dbReference>
<dbReference type="EMBL" id="NGUO01000004">
    <property type="protein sequence ID" value="OWS72163.1"/>
    <property type="molecule type" value="Genomic_DNA"/>
</dbReference>
<dbReference type="AlphaFoldDB" id="A0A254Q028"/>
<dbReference type="Proteomes" id="UP000198104">
    <property type="component" value="Unassembled WGS sequence"/>
</dbReference>
<dbReference type="PROSITE" id="PS50113">
    <property type="entry name" value="PAC"/>
    <property type="match status" value="1"/>
</dbReference>
<gene>
    <name evidence="3" type="ORF">CBI30_02925</name>
</gene>
<dbReference type="InterPro" id="IPR000700">
    <property type="entry name" value="PAS-assoc_C"/>
</dbReference>
<dbReference type="OrthoDB" id="3687827at2"/>
<dbReference type="PANTHER" id="PTHR44757">
    <property type="entry name" value="DIGUANYLATE CYCLASE DGCP"/>
    <property type="match status" value="1"/>
</dbReference>
<dbReference type="PANTHER" id="PTHR44757:SF2">
    <property type="entry name" value="BIOFILM ARCHITECTURE MAINTENANCE PROTEIN MBAA"/>
    <property type="match status" value="1"/>
</dbReference>